<dbReference type="EMBL" id="AMCI01003155">
    <property type="protein sequence ID" value="EJX00959.1"/>
    <property type="molecule type" value="Genomic_DNA"/>
</dbReference>
<evidence type="ECO:0000313" key="2">
    <source>
        <dbReference type="EMBL" id="EJX00959.1"/>
    </source>
</evidence>
<feature type="transmembrane region" description="Helical" evidence="1">
    <location>
        <begin position="36"/>
        <end position="57"/>
    </location>
</feature>
<evidence type="ECO:0000256" key="1">
    <source>
        <dbReference type="SAM" id="Phobius"/>
    </source>
</evidence>
<sequence>MFTIRVVSASPSTSSAMIRSFAPACTTCSRRGRISWMLLIFLSVIRMYGSSRFASIFSMSVDM</sequence>
<keyword evidence="1" id="KW-0812">Transmembrane</keyword>
<accession>J9G287</accession>
<gene>
    <name evidence="2" type="ORF">EVA_10934</name>
</gene>
<protein>
    <submittedName>
        <fullName evidence="2">Uncharacterized protein</fullName>
    </submittedName>
</protein>
<keyword evidence="1" id="KW-0472">Membrane</keyword>
<proteinExistence type="predicted"/>
<dbReference type="AlphaFoldDB" id="J9G287"/>
<name>J9G287_9ZZZZ</name>
<organism evidence="2">
    <name type="scientific">gut metagenome</name>
    <dbReference type="NCBI Taxonomy" id="749906"/>
    <lineage>
        <taxon>unclassified sequences</taxon>
        <taxon>metagenomes</taxon>
        <taxon>organismal metagenomes</taxon>
    </lineage>
</organism>
<comment type="caution">
    <text evidence="2">The sequence shown here is derived from an EMBL/GenBank/DDBJ whole genome shotgun (WGS) entry which is preliminary data.</text>
</comment>
<keyword evidence="1" id="KW-1133">Transmembrane helix</keyword>
<reference evidence="2" key="1">
    <citation type="journal article" date="2012" name="PLoS ONE">
        <title>Gene sets for utilization of primary and secondary nutrition supplies in the distal gut of endangered iberian lynx.</title>
        <authorList>
            <person name="Alcaide M."/>
            <person name="Messina E."/>
            <person name="Richter M."/>
            <person name="Bargiela R."/>
            <person name="Peplies J."/>
            <person name="Huws S.A."/>
            <person name="Newbold C.J."/>
            <person name="Golyshin P.N."/>
            <person name="Simon M.A."/>
            <person name="Lopez G."/>
            <person name="Yakimov M.M."/>
            <person name="Ferrer M."/>
        </authorList>
    </citation>
    <scope>NUCLEOTIDE SEQUENCE</scope>
</reference>